<gene>
    <name evidence="1" type="ORF">AWT59_3377</name>
</gene>
<evidence type="ECO:0000313" key="2">
    <source>
        <dbReference type="Proteomes" id="UP000070578"/>
    </source>
</evidence>
<dbReference type="InterPro" id="IPR014942">
    <property type="entry name" value="AbiEii"/>
</dbReference>
<dbReference type="AlphaFoldDB" id="A0A139BNB7"/>
<name>A0A139BNB7_9PROT</name>
<reference evidence="1 2" key="2">
    <citation type="submission" date="2016-03" db="EMBL/GenBank/DDBJ databases">
        <title>New uncultured bacterium of the family Gallionellaceae from acid mine drainage: description and reconstruction of genome based on metagenomic analysis of microbial community.</title>
        <authorList>
            <person name="Kadnikov V."/>
            <person name="Ivasenko D."/>
            <person name="Beletsky A."/>
            <person name="Mardanov A."/>
            <person name="Danilova E."/>
            <person name="Pimenov N."/>
            <person name="Karnachuk O."/>
            <person name="Ravin N."/>
        </authorList>
    </citation>
    <scope>NUCLEOTIDE SEQUENCE [LARGE SCALE GENOMIC DNA]</scope>
    <source>
        <strain evidence="1">ShG14-8</strain>
    </source>
</reference>
<accession>A0A139BNB7</accession>
<reference evidence="1 2" key="1">
    <citation type="submission" date="2016-02" db="EMBL/GenBank/DDBJ databases">
        <authorList>
            <person name="Wen L."/>
            <person name="He K."/>
            <person name="Yang H."/>
        </authorList>
    </citation>
    <scope>NUCLEOTIDE SEQUENCE [LARGE SCALE GENOMIC DNA]</scope>
    <source>
        <strain evidence="1">ShG14-8</strain>
    </source>
</reference>
<comment type="caution">
    <text evidence="1">The sequence shown here is derived from an EMBL/GenBank/DDBJ whole genome shotgun (WGS) entry which is preliminary data.</text>
</comment>
<feature type="non-terminal residue" evidence="1">
    <location>
        <position position="1"/>
    </location>
</feature>
<sequence>ENPFEEHEVLGRNILLETPIEIVAKKLWYRGDRATPRDLLDLALVIEHHHSEILDHSDVFAKNIEAFTEQCGSRRATMLPAFDEIEKIEFKLSFDECLDRANSLKADILKKSIPTHSSS</sequence>
<dbReference type="Pfam" id="PF08843">
    <property type="entry name" value="AbiEii"/>
    <property type="match status" value="1"/>
</dbReference>
<protein>
    <submittedName>
        <fullName evidence="1">Uncharacterized protein</fullName>
    </submittedName>
</protein>
<dbReference type="Proteomes" id="UP000070578">
    <property type="component" value="Unassembled WGS sequence"/>
</dbReference>
<organism evidence="1 2">
    <name type="scientific">Candidatus Gallionella acididurans</name>
    <dbReference type="NCBI Taxonomy" id="1796491"/>
    <lineage>
        <taxon>Bacteria</taxon>
        <taxon>Pseudomonadati</taxon>
        <taxon>Pseudomonadota</taxon>
        <taxon>Betaproteobacteria</taxon>
        <taxon>Nitrosomonadales</taxon>
        <taxon>Gallionellaceae</taxon>
        <taxon>Gallionella</taxon>
    </lineage>
</organism>
<evidence type="ECO:0000313" key="1">
    <source>
        <dbReference type="EMBL" id="KXS30501.1"/>
    </source>
</evidence>
<dbReference type="EMBL" id="LSLI01000226">
    <property type="protein sequence ID" value="KXS30501.1"/>
    <property type="molecule type" value="Genomic_DNA"/>
</dbReference>
<proteinExistence type="predicted"/>